<organism evidence="1 2">
    <name type="scientific">Pseudoalteromonas citrea</name>
    <dbReference type="NCBI Taxonomy" id="43655"/>
    <lineage>
        <taxon>Bacteria</taxon>
        <taxon>Pseudomonadati</taxon>
        <taxon>Pseudomonadota</taxon>
        <taxon>Gammaproteobacteria</taxon>
        <taxon>Alteromonadales</taxon>
        <taxon>Pseudoalteromonadaceae</taxon>
        <taxon>Pseudoalteromonas</taxon>
    </lineage>
</organism>
<protein>
    <submittedName>
        <fullName evidence="1">Uncharacterized protein</fullName>
    </submittedName>
</protein>
<gene>
    <name evidence="1" type="ORF">PCIT_a1889</name>
</gene>
<evidence type="ECO:0000313" key="1">
    <source>
        <dbReference type="EMBL" id="KAF7771922.1"/>
    </source>
</evidence>
<dbReference type="AlphaFoldDB" id="A0AAD4FS58"/>
<name>A0AAD4FS58_9GAMM</name>
<comment type="caution">
    <text evidence="1">The sequence shown here is derived from an EMBL/GenBank/DDBJ whole genome shotgun (WGS) entry which is preliminary data.</text>
</comment>
<reference evidence="1" key="2">
    <citation type="submission" date="2015-03" db="EMBL/GenBank/DDBJ databases">
        <title>Genome sequence of Pseudoalteromonas citrea.</title>
        <authorList>
            <person name="Xie B.-B."/>
            <person name="Rong J.-C."/>
            <person name="Qin Q.-L."/>
            <person name="Zhang Y.-Z."/>
        </authorList>
    </citation>
    <scope>NUCLEOTIDE SEQUENCE</scope>
    <source>
        <strain evidence="1">DSM 8771</strain>
    </source>
</reference>
<evidence type="ECO:0000313" key="2">
    <source>
        <dbReference type="Proteomes" id="UP000016487"/>
    </source>
</evidence>
<dbReference type="EMBL" id="AHBZ03000015">
    <property type="protein sequence ID" value="KAF7771922.1"/>
    <property type="molecule type" value="Genomic_DNA"/>
</dbReference>
<accession>A0AAD4FS58</accession>
<reference evidence="1" key="1">
    <citation type="journal article" date="2012" name="J. Bacteriol.">
        <title>Genome sequences of type strains of seven species of the marine bacterium Pseudoalteromonas.</title>
        <authorList>
            <person name="Xie B.B."/>
            <person name="Shu Y.L."/>
            <person name="Qin Q.L."/>
            <person name="Rong J.C."/>
            <person name="Zhang X.Y."/>
            <person name="Chen X.L."/>
            <person name="Shi M."/>
            <person name="He H.L."/>
            <person name="Zhou B.C."/>
            <person name="Zhang Y.Z."/>
        </authorList>
    </citation>
    <scope>NUCLEOTIDE SEQUENCE</scope>
    <source>
        <strain evidence="1">DSM 8771</strain>
    </source>
</reference>
<sequence length="79" mass="8742">MPSKGKLITPNQAGEYQLVRVRLNYNLPNNPSSAYQITLGSNIASFSQHSIKGEPNVLRVPYSAQSSPYLTTQAYQTLK</sequence>
<dbReference type="Proteomes" id="UP000016487">
    <property type="component" value="Unassembled WGS sequence"/>
</dbReference>
<proteinExistence type="predicted"/>